<dbReference type="PANTHER" id="PTHR43401:SF2">
    <property type="entry name" value="L-THREONINE 3-DEHYDROGENASE"/>
    <property type="match status" value="1"/>
</dbReference>
<proteinExistence type="predicted"/>
<dbReference type="InterPro" id="IPR011032">
    <property type="entry name" value="GroES-like_sf"/>
</dbReference>
<keyword evidence="1" id="KW-0560">Oxidoreductase</keyword>
<evidence type="ECO:0000313" key="4">
    <source>
        <dbReference type="EMBL" id="RGD75126.1"/>
    </source>
</evidence>
<dbReference type="SUPFAM" id="SSF50129">
    <property type="entry name" value="GroES-like"/>
    <property type="match status" value="1"/>
</dbReference>
<dbReference type="InterPro" id="IPR013154">
    <property type="entry name" value="ADH-like_N"/>
</dbReference>
<dbReference type="Gene3D" id="3.90.180.10">
    <property type="entry name" value="Medium-chain alcohol dehydrogenases, catalytic domain"/>
    <property type="match status" value="1"/>
</dbReference>
<dbReference type="SUPFAM" id="SSF51735">
    <property type="entry name" value="NAD(P)-binding Rossmann-fold domains"/>
    <property type="match status" value="1"/>
</dbReference>
<feature type="domain" description="Alcohol dehydrogenase-like C-terminal" evidence="2">
    <location>
        <begin position="176"/>
        <end position="304"/>
    </location>
</feature>
<organism evidence="4 5">
    <name type="scientific">Anaerofustis stercorihominis</name>
    <dbReference type="NCBI Taxonomy" id="214853"/>
    <lineage>
        <taxon>Bacteria</taxon>
        <taxon>Bacillati</taxon>
        <taxon>Bacillota</taxon>
        <taxon>Clostridia</taxon>
        <taxon>Eubacteriales</taxon>
        <taxon>Eubacteriaceae</taxon>
        <taxon>Anaerofustis</taxon>
    </lineage>
</organism>
<evidence type="ECO:0000256" key="1">
    <source>
        <dbReference type="ARBA" id="ARBA00023002"/>
    </source>
</evidence>
<dbReference type="InterPro" id="IPR013149">
    <property type="entry name" value="ADH-like_C"/>
</dbReference>
<dbReference type="InterPro" id="IPR050129">
    <property type="entry name" value="Zn_alcohol_dh"/>
</dbReference>
<dbReference type="InterPro" id="IPR036291">
    <property type="entry name" value="NAD(P)-bd_dom_sf"/>
</dbReference>
<accession>A0A3E3E1A1</accession>
<dbReference type="Gene3D" id="3.40.50.720">
    <property type="entry name" value="NAD(P)-binding Rossmann-like Domain"/>
    <property type="match status" value="1"/>
</dbReference>
<dbReference type="RefSeq" id="WP_117531286.1">
    <property type="nucleotide sequence ID" value="NZ_QUSM01000002.1"/>
</dbReference>
<evidence type="ECO:0000313" key="5">
    <source>
        <dbReference type="Proteomes" id="UP000261212"/>
    </source>
</evidence>
<evidence type="ECO:0000259" key="3">
    <source>
        <dbReference type="Pfam" id="PF08240"/>
    </source>
</evidence>
<dbReference type="Pfam" id="PF00107">
    <property type="entry name" value="ADH_zinc_N"/>
    <property type="match status" value="1"/>
</dbReference>
<feature type="domain" description="Alcohol dehydrogenase-like N-terminal" evidence="3">
    <location>
        <begin position="25"/>
        <end position="129"/>
    </location>
</feature>
<protein>
    <submittedName>
        <fullName evidence="4">Alcohol dehydrogenase</fullName>
    </submittedName>
</protein>
<dbReference type="EMBL" id="QUSM01000002">
    <property type="protein sequence ID" value="RGD75126.1"/>
    <property type="molecule type" value="Genomic_DNA"/>
</dbReference>
<dbReference type="Pfam" id="PF08240">
    <property type="entry name" value="ADH_N"/>
    <property type="match status" value="1"/>
</dbReference>
<sequence length="350" mass="38170">MKAAIFYGLNDIRIEEREMPKCPKGGLIMKVCYVTTCGTDVKKFKRPYAIDRGQGQQPIFGHEASGLVYEIDKECERNDLKVGDRVATHDSAACGTCYWCKKGQGNICENLKPTGGTWTEYIALSPETVNKCVFKVPNNIPLELAPAVEPMASAMHCAEAANVRLGDYVVVNGAGPLGLGIIRYVSAMGAQVIACDMSEFRLEMAKKMGAKWTIHVTEELDQIKAVRALTPNERGCDVAIEAVGLPKTWELTIPMARKGGLVLEFAGCAPGTSITVDTALLHYSELTIKGLYHATPQQIQMAFDSIVNGLIPRDVMITGNYTLDNCVQALEDHSNQIGIKNLIKIADETL</sequence>
<evidence type="ECO:0000259" key="2">
    <source>
        <dbReference type="Pfam" id="PF00107"/>
    </source>
</evidence>
<comment type="caution">
    <text evidence="4">The sequence shown here is derived from an EMBL/GenBank/DDBJ whole genome shotgun (WGS) entry which is preliminary data.</text>
</comment>
<gene>
    <name evidence="4" type="ORF">DW687_02040</name>
</gene>
<dbReference type="GO" id="GO:0016491">
    <property type="term" value="F:oxidoreductase activity"/>
    <property type="evidence" value="ECO:0007669"/>
    <property type="project" value="UniProtKB-KW"/>
</dbReference>
<name>A0A3E3E1A1_9FIRM</name>
<dbReference type="Proteomes" id="UP000261212">
    <property type="component" value="Unassembled WGS sequence"/>
</dbReference>
<reference evidence="4 5" key="1">
    <citation type="submission" date="2018-08" db="EMBL/GenBank/DDBJ databases">
        <title>A genome reference for cultivated species of the human gut microbiota.</title>
        <authorList>
            <person name="Zou Y."/>
            <person name="Xue W."/>
            <person name="Luo G."/>
        </authorList>
    </citation>
    <scope>NUCLEOTIDE SEQUENCE [LARGE SCALE GENOMIC DNA]</scope>
    <source>
        <strain evidence="4 5">AM25-6</strain>
    </source>
</reference>
<dbReference type="PANTHER" id="PTHR43401">
    <property type="entry name" value="L-THREONINE 3-DEHYDROGENASE"/>
    <property type="match status" value="1"/>
</dbReference>
<dbReference type="AlphaFoldDB" id="A0A3E3E1A1"/>